<evidence type="ECO:0000313" key="1">
    <source>
        <dbReference type="EMBL" id="DBA01702.1"/>
    </source>
</evidence>
<organism evidence="1 2">
    <name type="scientific">Lagenidium giganteum</name>
    <dbReference type="NCBI Taxonomy" id="4803"/>
    <lineage>
        <taxon>Eukaryota</taxon>
        <taxon>Sar</taxon>
        <taxon>Stramenopiles</taxon>
        <taxon>Oomycota</taxon>
        <taxon>Peronosporomycetes</taxon>
        <taxon>Pythiales</taxon>
        <taxon>Pythiaceae</taxon>
    </lineage>
</organism>
<protein>
    <submittedName>
        <fullName evidence="1">Uncharacterized protein</fullName>
    </submittedName>
</protein>
<reference evidence="1" key="2">
    <citation type="journal article" date="2023" name="Microbiol Resour">
        <title>Decontamination and Annotation of the Draft Genome Sequence of the Oomycete Lagenidium giganteum ARSEF 373.</title>
        <authorList>
            <person name="Morgan W.R."/>
            <person name="Tartar A."/>
        </authorList>
    </citation>
    <scope>NUCLEOTIDE SEQUENCE</scope>
    <source>
        <strain evidence="1">ARSEF 373</strain>
    </source>
</reference>
<dbReference type="EMBL" id="DAKRPA010000043">
    <property type="protein sequence ID" value="DBA01702.1"/>
    <property type="molecule type" value="Genomic_DNA"/>
</dbReference>
<gene>
    <name evidence="1" type="ORF">N0F65_010353</name>
</gene>
<keyword evidence="2" id="KW-1185">Reference proteome</keyword>
<accession>A0AAV2Z4U7</accession>
<reference evidence="1" key="1">
    <citation type="submission" date="2022-11" db="EMBL/GenBank/DDBJ databases">
        <authorList>
            <person name="Morgan W.R."/>
            <person name="Tartar A."/>
        </authorList>
    </citation>
    <scope>NUCLEOTIDE SEQUENCE</scope>
    <source>
        <strain evidence="1">ARSEF 373</strain>
    </source>
</reference>
<dbReference type="Proteomes" id="UP001146120">
    <property type="component" value="Unassembled WGS sequence"/>
</dbReference>
<dbReference type="AlphaFoldDB" id="A0AAV2Z4U7"/>
<proteinExistence type="predicted"/>
<name>A0AAV2Z4U7_9STRA</name>
<sequence length="162" mass="17439">MASEMTSAFREVAMKKLSEAKQKGATLATATAATAASIKSNVPASTSFVFRTSMTAQAPTDVSLEAKLDQLRDTNNALRRHLAEHPTTTLDASINKLDLINESLAFTIENIQECAHVIKLLHRQFKDVAALQSELDTSFYQTNKKAESAAEISSADAAPAVL</sequence>
<comment type="caution">
    <text evidence="1">The sequence shown here is derived from an EMBL/GenBank/DDBJ whole genome shotgun (WGS) entry which is preliminary data.</text>
</comment>
<evidence type="ECO:0000313" key="2">
    <source>
        <dbReference type="Proteomes" id="UP001146120"/>
    </source>
</evidence>